<feature type="transmembrane region" description="Helical" evidence="1">
    <location>
        <begin position="71"/>
        <end position="94"/>
    </location>
</feature>
<keyword evidence="2" id="KW-1185">Reference proteome</keyword>
<dbReference type="WBParaSite" id="MhA1_Contig1051.frz3.gene18">
    <property type="protein sequence ID" value="MhA1_Contig1051.frz3.gene18"/>
    <property type="gene ID" value="MhA1_Contig1051.frz3.gene18"/>
</dbReference>
<reference evidence="3" key="1">
    <citation type="submission" date="2016-11" db="UniProtKB">
        <authorList>
            <consortium name="WormBaseParasite"/>
        </authorList>
    </citation>
    <scope>IDENTIFICATION</scope>
</reference>
<protein>
    <submittedName>
        <fullName evidence="3">MARVEL domain-containing protein</fullName>
    </submittedName>
</protein>
<keyword evidence="1" id="KW-1133">Transmembrane helix</keyword>
<keyword evidence="1" id="KW-0472">Membrane</keyword>
<proteinExistence type="predicted"/>
<keyword evidence="1" id="KW-0812">Transmembrane</keyword>
<dbReference type="InterPro" id="IPR009545">
    <property type="entry name" value="Claudin-like"/>
</dbReference>
<dbReference type="AlphaFoldDB" id="A0A1I8AX54"/>
<evidence type="ECO:0000256" key="1">
    <source>
        <dbReference type="SAM" id="Phobius"/>
    </source>
</evidence>
<organism evidence="2 3">
    <name type="scientific">Meloidogyne hapla</name>
    <name type="common">Root-knot nematode worm</name>
    <dbReference type="NCBI Taxonomy" id="6305"/>
    <lineage>
        <taxon>Eukaryota</taxon>
        <taxon>Metazoa</taxon>
        <taxon>Ecdysozoa</taxon>
        <taxon>Nematoda</taxon>
        <taxon>Chromadorea</taxon>
        <taxon>Rhabditida</taxon>
        <taxon>Tylenchina</taxon>
        <taxon>Tylenchomorpha</taxon>
        <taxon>Tylenchoidea</taxon>
        <taxon>Meloidogynidae</taxon>
        <taxon>Meloidogyninae</taxon>
        <taxon>Meloidogyne</taxon>
    </lineage>
</organism>
<dbReference type="Proteomes" id="UP000095281">
    <property type="component" value="Unplaced"/>
</dbReference>
<feature type="transmembrane region" description="Helical" evidence="1">
    <location>
        <begin position="146"/>
        <end position="169"/>
    </location>
</feature>
<evidence type="ECO:0000313" key="3">
    <source>
        <dbReference type="WBParaSite" id="MhA1_Contig1051.frz3.gene18"/>
    </source>
</evidence>
<feature type="transmembrane region" description="Helical" evidence="1">
    <location>
        <begin position="106"/>
        <end position="126"/>
    </location>
</feature>
<feature type="transmembrane region" description="Helical" evidence="1">
    <location>
        <begin position="12"/>
        <end position="32"/>
    </location>
</feature>
<evidence type="ECO:0000313" key="2">
    <source>
        <dbReference type="Proteomes" id="UP000095281"/>
    </source>
</evidence>
<name>A0A1I8AX54_MELHA</name>
<dbReference type="OMA" id="KDWREIN"/>
<sequence length="173" mass="18962">MAPNTATTFVFIRPLLLILIGLSIVLTAAALFSPSWRGNVGLITRDCSNVYIPPGQCGQWWDYQPFWLRSVIVLMIISLATEILILLWATLAFLGICLPPKTYIPLALLCGLSTILLITSIILYALKDWREINGYINNPTLGYSFWTAVVASIIMISATFVACGIAGLVKLAI</sequence>
<dbReference type="Pfam" id="PF06653">
    <property type="entry name" value="Claudin_3"/>
    <property type="match status" value="1"/>
</dbReference>
<accession>A0A1I8AX54</accession>